<reference evidence="1" key="2">
    <citation type="journal article" date="2023" name="IMA Fungus">
        <title>Comparative genomic study of the Penicillium genus elucidates a diverse pangenome and 15 lateral gene transfer events.</title>
        <authorList>
            <person name="Petersen C."/>
            <person name="Sorensen T."/>
            <person name="Nielsen M.R."/>
            <person name="Sondergaard T.E."/>
            <person name="Sorensen J.L."/>
            <person name="Fitzpatrick D.A."/>
            <person name="Frisvad J.C."/>
            <person name="Nielsen K.L."/>
        </authorList>
    </citation>
    <scope>NUCLEOTIDE SEQUENCE</scope>
    <source>
        <strain evidence="1">IBT 22155</strain>
    </source>
</reference>
<comment type="caution">
    <text evidence="1">The sequence shown here is derived from an EMBL/GenBank/DDBJ whole genome shotgun (WGS) entry which is preliminary data.</text>
</comment>
<proteinExistence type="predicted"/>
<evidence type="ECO:0000313" key="2">
    <source>
        <dbReference type="Proteomes" id="UP001149079"/>
    </source>
</evidence>
<dbReference type="EMBL" id="JAPQKL010000005">
    <property type="protein sequence ID" value="KAJ5130978.1"/>
    <property type="molecule type" value="Genomic_DNA"/>
</dbReference>
<accession>A0A9W9GW16</accession>
<dbReference type="AlphaFoldDB" id="A0A9W9GW16"/>
<dbReference type="Proteomes" id="UP001149079">
    <property type="component" value="Unassembled WGS sequence"/>
</dbReference>
<reference evidence="1" key="1">
    <citation type="submission" date="2022-11" db="EMBL/GenBank/DDBJ databases">
        <authorList>
            <person name="Petersen C."/>
        </authorList>
    </citation>
    <scope>NUCLEOTIDE SEQUENCE</scope>
    <source>
        <strain evidence="1">IBT 22155</strain>
    </source>
</reference>
<dbReference type="GeneID" id="81406931"/>
<name>A0A9W9GW16_9EURO</name>
<protein>
    <submittedName>
        <fullName evidence="1">Uncharacterized protein</fullName>
    </submittedName>
</protein>
<organism evidence="1 2">
    <name type="scientific">Penicillium bovifimosum</name>
    <dbReference type="NCBI Taxonomy" id="126998"/>
    <lineage>
        <taxon>Eukaryota</taxon>
        <taxon>Fungi</taxon>
        <taxon>Dikarya</taxon>
        <taxon>Ascomycota</taxon>
        <taxon>Pezizomycotina</taxon>
        <taxon>Eurotiomycetes</taxon>
        <taxon>Eurotiomycetidae</taxon>
        <taxon>Eurotiales</taxon>
        <taxon>Aspergillaceae</taxon>
        <taxon>Penicillium</taxon>
    </lineage>
</organism>
<dbReference type="RefSeq" id="XP_056521357.1">
    <property type="nucleotide sequence ID" value="XM_056667761.1"/>
</dbReference>
<sequence length="83" mass="9392">MDLEGMSMDPLYLCGDGRRPVDDVFVPATNVQHTTLMPSLLNITPERTTEFMHKVIGMIICYRGDVLFKMLKTKQSQADMAAR</sequence>
<evidence type="ECO:0000313" key="1">
    <source>
        <dbReference type="EMBL" id="KAJ5130978.1"/>
    </source>
</evidence>
<gene>
    <name evidence="1" type="ORF">N7515_007017</name>
</gene>
<keyword evidence="2" id="KW-1185">Reference proteome</keyword>